<proteinExistence type="predicted"/>
<dbReference type="EMBL" id="JBFXLR010000057">
    <property type="protein sequence ID" value="KAL2841539.1"/>
    <property type="molecule type" value="Genomic_DNA"/>
</dbReference>
<evidence type="ECO:0000313" key="2">
    <source>
        <dbReference type="Proteomes" id="UP001610444"/>
    </source>
</evidence>
<organism evidence="1 2">
    <name type="scientific">Aspergillus pseudodeflectus</name>
    <dbReference type="NCBI Taxonomy" id="176178"/>
    <lineage>
        <taxon>Eukaryota</taxon>
        <taxon>Fungi</taxon>
        <taxon>Dikarya</taxon>
        <taxon>Ascomycota</taxon>
        <taxon>Pezizomycotina</taxon>
        <taxon>Eurotiomycetes</taxon>
        <taxon>Eurotiomycetidae</taxon>
        <taxon>Eurotiales</taxon>
        <taxon>Aspergillaceae</taxon>
        <taxon>Aspergillus</taxon>
        <taxon>Aspergillus subgen. Nidulantes</taxon>
    </lineage>
</organism>
<gene>
    <name evidence="1" type="ORF">BJX68DRAFT_271168</name>
</gene>
<dbReference type="Proteomes" id="UP001610444">
    <property type="component" value="Unassembled WGS sequence"/>
</dbReference>
<dbReference type="RefSeq" id="XP_070894634.1">
    <property type="nucleotide sequence ID" value="XM_071046892.1"/>
</dbReference>
<keyword evidence="2" id="KW-1185">Reference proteome</keyword>
<protein>
    <recommendedName>
        <fullName evidence="3">GST N-terminal domain-containing protein</fullName>
    </recommendedName>
</protein>
<accession>A0ABR4JNC3</accession>
<evidence type="ECO:0008006" key="3">
    <source>
        <dbReference type="Google" id="ProtNLM"/>
    </source>
</evidence>
<reference evidence="1 2" key="1">
    <citation type="submission" date="2024-07" db="EMBL/GenBank/DDBJ databases">
        <title>Section-level genome sequencing and comparative genomics of Aspergillus sections Usti and Cavernicolus.</title>
        <authorList>
            <consortium name="Lawrence Berkeley National Laboratory"/>
            <person name="Nybo J.L."/>
            <person name="Vesth T.C."/>
            <person name="Theobald S."/>
            <person name="Frisvad J.C."/>
            <person name="Larsen T.O."/>
            <person name="Kjaerboelling I."/>
            <person name="Rothschild-Mancinelli K."/>
            <person name="Lyhne E.K."/>
            <person name="Kogle M.E."/>
            <person name="Barry K."/>
            <person name="Clum A."/>
            <person name="Na H."/>
            <person name="Ledsgaard L."/>
            <person name="Lin J."/>
            <person name="Lipzen A."/>
            <person name="Kuo A."/>
            <person name="Riley R."/>
            <person name="Mondo S."/>
            <person name="LaButti K."/>
            <person name="Haridas S."/>
            <person name="Pangalinan J."/>
            <person name="Salamov A.A."/>
            <person name="Simmons B.A."/>
            <person name="Magnuson J.K."/>
            <person name="Chen J."/>
            <person name="Drula E."/>
            <person name="Henrissat B."/>
            <person name="Wiebenga A."/>
            <person name="Lubbers R.J."/>
            <person name="Gomes A.C."/>
            <person name="Macurrencykelacurrency M.R."/>
            <person name="Stajich J."/>
            <person name="Grigoriev I.V."/>
            <person name="Mortensen U.H."/>
            <person name="De vries R.P."/>
            <person name="Baker S.E."/>
            <person name="Andersen M.R."/>
        </authorList>
    </citation>
    <scope>NUCLEOTIDE SEQUENCE [LARGE SCALE GENOMIC DNA]</scope>
    <source>
        <strain evidence="1 2">CBS 756.74</strain>
    </source>
</reference>
<dbReference type="GeneID" id="98162056"/>
<comment type="caution">
    <text evidence="1">The sequence shown here is derived from an EMBL/GenBank/DDBJ whole genome shotgun (WGS) entry which is preliminary data.</text>
</comment>
<sequence length="203" mass="23404">MSSSTTSPPSVPIHYSLYCRKRSPIGASAALILQWYNAQYRVCWDEKDVGVDSPALHDPHTDETIAGFDIVPHLLKSLDTEKKRKYEEGTLGSQIVQIRIDRMMERIQAGDPVRFAFDLETYLREERSCRVVGRTTSIADFLFFPVSFSIFIPFQEVRNCLFRRTNLWYSAWARDPRTLNAMASVGWRKGDAAYDNLLERNGW</sequence>
<name>A0ABR4JNC3_9EURO</name>
<evidence type="ECO:0000313" key="1">
    <source>
        <dbReference type="EMBL" id="KAL2841539.1"/>
    </source>
</evidence>